<dbReference type="GO" id="GO:0003677">
    <property type="term" value="F:DNA binding"/>
    <property type="evidence" value="ECO:0007669"/>
    <property type="project" value="UniProtKB-KW"/>
</dbReference>
<organism evidence="5 6">
    <name type="scientific">Holdemanella biformis</name>
    <dbReference type="NCBI Taxonomy" id="1735"/>
    <lineage>
        <taxon>Bacteria</taxon>
        <taxon>Bacillati</taxon>
        <taxon>Bacillota</taxon>
        <taxon>Erysipelotrichia</taxon>
        <taxon>Erysipelotrichales</taxon>
        <taxon>Erysipelotrichaceae</taxon>
        <taxon>Holdemanella</taxon>
    </lineage>
</organism>
<dbReference type="InterPro" id="IPR044946">
    <property type="entry name" value="Restrct_endonuc_typeI_TRD_sf"/>
</dbReference>
<dbReference type="RefSeq" id="WP_118320296.1">
    <property type="nucleotide sequence ID" value="NZ_QRVM01000040.1"/>
</dbReference>
<dbReference type="Proteomes" id="UP000285274">
    <property type="component" value="Unassembled WGS sequence"/>
</dbReference>
<dbReference type="InterPro" id="IPR052021">
    <property type="entry name" value="Type-I_RS_S_subunit"/>
</dbReference>
<proteinExistence type="inferred from homology"/>
<name>A0A412IYI5_9FIRM</name>
<dbReference type="PANTHER" id="PTHR30408">
    <property type="entry name" value="TYPE-1 RESTRICTION ENZYME ECOKI SPECIFICITY PROTEIN"/>
    <property type="match status" value="1"/>
</dbReference>
<accession>A0A412IYI5</accession>
<dbReference type="Gene3D" id="3.90.220.20">
    <property type="entry name" value="DNA methylase specificity domains"/>
    <property type="match status" value="2"/>
</dbReference>
<keyword evidence="2" id="KW-0680">Restriction system</keyword>
<evidence type="ECO:0000259" key="4">
    <source>
        <dbReference type="Pfam" id="PF01420"/>
    </source>
</evidence>
<dbReference type="PANTHER" id="PTHR30408:SF12">
    <property type="entry name" value="TYPE I RESTRICTION ENZYME MJAVIII SPECIFICITY SUBUNIT"/>
    <property type="match status" value="1"/>
</dbReference>
<evidence type="ECO:0000313" key="6">
    <source>
        <dbReference type="Proteomes" id="UP000285274"/>
    </source>
</evidence>
<feature type="domain" description="Type I restriction modification DNA specificity" evidence="4">
    <location>
        <begin position="35"/>
        <end position="158"/>
    </location>
</feature>
<keyword evidence="3" id="KW-0238">DNA-binding</keyword>
<comment type="caution">
    <text evidence="5">The sequence shown here is derived from an EMBL/GenBank/DDBJ whole genome shotgun (WGS) entry which is preliminary data.</text>
</comment>
<dbReference type="SUPFAM" id="SSF116734">
    <property type="entry name" value="DNA methylase specificity domain"/>
    <property type="match status" value="2"/>
</dbReference>
<comment type="similarity">
    <text evidence="1">Belongs to the type-I restriction system S methylase family.</text>
</comment>
<gene>
    <name evidence="5" type="ORF">DWX92_08515</name>
</gene>
<evidence type="ECO:0000256" key="3">
    <source>
        <dbReference type="ARBA" id="ARBA00023125"/>
    </source>
</evidence>
<dbReference type="EMBL" id="QRVM01000040">
    <property type="protein sequence ID" value="RGS45281.1"/>
    <property type="molecule type" value="Genomic_DNA"/>
</dbReference>
<sequence length="327" mass="37199">MFGDPNEPLKSVPFEMVFTIRDDLRKPINDAVRADMHENAEYPYYGANGQVDIINEYLMDCTALCLAEDCGAYGAGDTTSYIVDGKCWVNNHAHVLIPKECCDINYANAFFRVMDLSKYVSGTTRLKLTQRKMKEIPVILPEFDQQIMFADFVSQSDKSKFYGKSQFIEMFGTVDNNINGWDVKTWDDILFIRNGKAHKNVNDPNGEYPIYGSGGKMGMATEYLSPEHTIILGRKGTINRPFISYEKCWIVDTSFGLEVNPDLMNYRFFHQWCTLFDFQSLNRAAVLPSLTKGDLLKISIIVPPLEKQNQFVELAEQSDKSKLSSIS</sequence>
<evidence type="ECO:0000256" key="1">
    <source>
        <dbReference type="ARBA" id="ARBA00010923"/>
    </source>
</evidence>
<dbReference type="CDD" id="cd17262">
    <property type="entry name" value="RMtype1_S_Aco12261I-TRD2-CR2"/>
    <property type="match status" value="1"/>
</dbReference>
<dbReference type="Pfam" id="PF01420">
    <property type="entry name" value="Methylase_S"/>
    <property type="match status" value="2"/>
</dbReference>
<dbReference type="GO" id="GO:0009307">
    <property type="term" value="P:DNA restriction-modification system"/>
    <property type="evidence" value="ECO:0007669"/>
    <property type="project" value="UniProtKB-KW"/>
</dbReference>
<dbReference type="InterPro" id="IPR000055">
    <property type="entry name" value="Restrct_endonuc_typeI_TRD"/>
</dbReference>
<evidence type="ECO:0000256" key="2">
    <source>
        <dbReference type="ARBA" id="ARBA00022747"/>
    </source>
</evidence>
<evidence type="ECO:0000313" key="5">
    <source>
        <dbReference type="EMBL" id="RGS45281.1"/>
    </source>
</evidence>
<protein>
    <recommendedName>
        <fullName evidence="4">Type I restriction modification DNA specificity domain-containing protein</fullName>
    </recommendedName>
</protein>
<dbReference type="AlphaFoldDB" id="A0A412IYI5"/>
<feature type="domain" description="Type I restriction modification DNA specificity" evidence="4">
    <location>
        <begin position="180"/>
        <end position="320"/>
    </location>
</feature>
<reference evidence="5 6" key="1">
    <citation type="submission" date="2018-08" db="EMBL/GenBank/DDBJ databases">
        <title>A genome reference for cultivated species of the human gut microbiota.</title>
        <authorList>
            <person name="Zou Y."/>
            <person name="Xue W."/>
            <person name="Luo G."/>
        </authorList>
    </citation>
    <scope>NUCLEOTIDE SEQUENCE [LARGE SCALE GENOMIC DNA]</scope>
    <source>
        <strain evidence="5 6">AF22-10AC</strain>
    </source>
</reference>